<organism evidence="8 9">
    <name type="scientific">Leptolyngbya foveolarum</name>
    <dbReference type="NCBI Taxonomy" id="47253"/>
    <lineage>
        <taxon>Bacteria</taxon>
        <taxon>Bacillati</taxon>
        <taxon>Cyanobacteriota</taxon>
        <taxon>Cyanophyceae</taxon>
        <taxon>Leptolyngbyales</taxon>
        <taxon>Leptolyngbyaceae</taxon>
        <taxon>Leptolyngbya group</taxon>
        <taxon>Leptolyngbya</taxon>
    </lineage>
</organism>
<feature type="transmembrane region" description="Helical" evidence="7">
    <location>
        <begin position="64"/>
        <end position="86"/>
    </location>
</feature>
<sequence>MPKFSASARPPARKSIHPVKEPVAWFQAFWKFSRPHTVIGTSLSVAALLAIALAATPPPIEPRIVIGSWLLAWIACLCGNVYIVGLNQVEDIAIDRINKPELPIASGEFTKAHAQKLVWLTGGVAIALSLISQNIYLILTVCLSLIIGTAYSLPPIRLKRFPFWASVCILTVRGAIVNLGLYLYFSTQLGLGSVVPARVWALMLFVLVFSFAIAIFKDIPDLEGDRQYNISTYTLQLGRKKVFNLARWVLTACYGGLIIAAPFLPGVQAPFLMAAQSVGIAYFWWLSRRVDLDSSSTKKDISYPDFYQFIWKLFFIEYLIFSLACWLNF</sequence>
<dbReference type="InterPro" id="IPR044502">
    <property type="entry name" value="AtHST-like"/>
</dbReference>
<evidence type="ECO:0000256" key="2">
    <source>
        <dbReference type="ARBA" id="ARBA00005985"/>
    </source>
</evidence>
<name>A0A2W4U1A2_9CYAN</name>
<protein>
    <submittedName>
        <fullName evidence="8">Homogentisate phytyltransferase</fullName>
    </submittedName>
</protein>
<evidence type="ECO:0000313" key="8">
    <source>
        <dbReference type="EMBL" id="PZO14662.1"/>
    </source>
</evidence>
<evidence type="ECO:0000256" key="4">
    <source>
        <dbReference type="ARBA" id="ARBA00022692"/>
    </source>
</evidence>
<feature type="transmembrane region" description="Helical" evidence="7">
    <location>
        <begin position="269"/>
        <end position="286"/>
    </location>
</feature>
<dbReference type="EMBL" id="QBMC01000105">
    <property type="protein sequence ID" value="PZO14662.1"/>
    <property type="molecule type" value="Genomic_DNA"/>
</dbReference>
<dbReference type="NCBIfam" id="NF009525">
    <property type="entry name" value="PRK12887.1"/>
    <property type="match status" value="1"/>
</dbReference>
<evidence type="ECO:0000256" key="7">
    <source>
        <dbReference type="SAM" id="Phobius"/>
    </source>
</evidence>
<dbReference type="GO" id="GO:0016020">
    <property type="term" value="C:membrane"/>
    <property type="evidence" value="ECO:0007669"/>
    <property type="project" value="UniProtKB-SubCell"/>
</dbReference>
<comment type="caution">
    <text evidence="8">The sequence shown here is derived from an EMBL/GenBank/DDBJ whole genome shotgun (WGS) entry which is preliminary data.</text>
</comment>
<dbReference type="InterPro" id="IPR000537">
    <property type="entry name" value="UbiA_prenyltransferase"/>
</dbReference>
<feature type="transmembrane region" description="Helical" evidence="7">
    <location>
        <begin position="245"/>
        <end position="264"/>
    </location>
</feature>
<dbReference type="GO" id="GO:0004659">
    <property type="term" value="F:prenyltransferase activity"/>
    <property type="evidence" value="ECO:0007669"/>
    <property type="project" value="InterPro"/>
</dbReference>
<reference evidence="9" key="1">
    <citation type="submission" date="2018-04" db="EMBL/GenBank/DDBJ databases">
        <authorList>
            <person name="Cornet L."/>
        </authorList>
    </citation>
    <scope>NUCLEOTIDE SEQUENCE [LARGE SCALE GENOMIC DNA]</scope>
</reference>
<dbReference type="PANTHER" id="PTHR43009">
    <property type="entry name" value="HOMOGENTISATE SOLANESYLTRANSFERASE, CHLOROPLASTIC"/>
    <property type="match status" value="1"/>
</dbReference>
<dbReference type="Proteomes" id="UP000249354">
    <property type="component" value="Unassembled WGS sequence"/>
</dbReference>
<evidence type="ECO:0000256" key="6">
    <source>
        <dbReference type="ARBA" id="ARBA00023136"/>
    </source>
</evidence>
<gene>
    <name evidence="8" type="ORF">DCF25_14710</name>
</gene>
<comment type="similarity">
    <text evidence="2">Belongs to the UbiA prenyltransferase family.</text>
</comment>
<proteinExistence type="inferred from homology"/>
<dbReference type="PANTHER" id="PTHR43009:SF7">
    <property type="entry name" value="HOMOGENTISATE GERANYLGERANYLTRANSFERASE, CHLOROPLASTIC"/>
    <property type="match status" value="1"/>
</dbReference>
<dbReference type="InterPro" id="IPR044878">
    <property type="entry name" value="UbiA_sf"/>
</dbReference>
<keyword evidence="5 7" id="KW-1133">Transmembrane helix</keyword>
<keyword evidence="4 7" id="KW-0812">Transmembrane</keyword>
<dbReference type="Pfam" id="PF01040">
    <property type="entry name" value="UbiA"/>
    <property type="match status" value="1"/>
</dbReference>
<evidence type="ECO:0000256" key="3">
    <source>
        <dbReference type="ARBA" id="ARBA00022679"/>
    </source>
</evidence>
<feature type="transmembrane region" description="Helical" evidence="7">
    <location>
        <begin position="306"/>
        <end position="327"/>
    </location>
</feature>
<dbReference type="CDD" id="cd13960">
    <property type="entry name" value="PT_UbiA_HPT1"/>
    <property type="match status" value="1"/>
</dbReference>
<feature type="transmembrane region" description="Helical" evidence="7">
    <location>
        <begin position="163"/>
        <end position="185"/>
    </location>
</feature>
<dbReference type="AlphaFoldDB" id="A0A2W4U1A2"/>
<keyword evidence="6 7" id="KW-0472">Membrane</keyword>
<dbReference type="Gene3D" id="1.10.357.140">
    <property type="entry name" value="UbiA prenyltransferase"/>
    <property type="match status" value="1"/>
</dbReference>
<feature type="transmembrane region" description="Helical" evidence="7">
    <location>
        <begin position="197"/>
        <end position="216"/>
    </location>
</feature>
<accession>A0A2W4U1A2</accession>
<reference evidence="8 9" key="2">
    <citation type="submission" date="2018-06" db="EMBL/GenBank/DDBJ databases">
        <title>Metagenomic assembly of (sub)arctic Cyanobacteria and their associated microbiome from non-axenic cultures.</title>
        <authorList>
            <person name="Baurain D."/>
        </authorList>
    </citation>
    <scope>NUCLEOTIDE SEQUENCE [LARGE SCALE GENOMIC DNA]</scope>
    <source>
        <strain evidence="8">ULC129bin1</strain>
    </source>
</reference>
<evidence type="ECO:0000256" key="1">
    <source>
        <dbReference type="ARBA" id="ARBA00004141"/>
    </source>
</evidence>
<evidence type="ECO:0000313" key="9">
    <source>
        <dbReference type="Proteomes" id="UP000249354"/>
    </source>
</evidence>
<evidence type="ECO:0000256" key="5">
    <source>
        <dbReference type="ARBA" id="ARBA00022989"/>
    </source>
</evidence>
<keyword evidence="3 8" id="KW-0808">Transferase</keyword>
<feature type="transmembrane region" description="Helical" evidence="7">
    <location>
        <begin position="118"/>
        <end position="151"/>
    </location>
</feature>
<comment type="subcellular location">
    <subcellularLocation>
        <location evidence="1">Membrane</location>
        <topology evidence="1">Multi-pass membrane protein</topology>
    </subcellularLocation>
</comment>